<protein>
    <recommendedName>
        <fullName evidence="4">Placenta-expressed transcript 1 protein</fullName>
    </recommendedName>
</protein>
<dbReference type="AlphaFoldDB" id="A0A2G9QHZ3"/>
<dbReference type="EMBL" id="KZ059531">
    <property type="protein sequence ID" value="PIO15135.1"/>
    <property type="molecule type" value="Genomic_DNA"/>
</dbReference>
<proteinExistence type="predicted"/>
<evidence type="ECO:0000256" key="1">
    <source>
        <dbReference type="SAM" id="SignalP"/>
    </source>
</evidence>
<keyword evidence="1" id="KW-0732">Signal</keyword>
<gene>
    <name evidence="2" type="ORF">AB205_0075620</name>
</gene>
<feature type="signal peptide" evidence="1">
    <location>
        <begin position="1"/>
        <end position="18"/>
    </location>
</feature>
<evidence type="ECO:0000313" key="3">
    <source>
        <dbReference type="Proteomes" id="UP000228934"/>
    </source>
</evidence>
<name>A0A2G9QHZ3_AQUCT</name>
<reference evidence="3" key="1">
    <citation type="journal article" date="2017" name="Nat. Commun.">
        <title>The North American bullfrog draft genome provides insight into hormonal regulation of long noncoding RNA.</title>
        <authorList>
            <person name="Hammond S.A."/>
            <person name="Warren R.L."/>
            <person name="Vandervalk B.P."/>
            <person name="Kucuk E."/>
            <person name="Khan H."/>
            <person name="Gibb E.A."/>
            <person name="Pandoh P."/>
            <person name="Kirk H."/>
            <person name="Zhao Y."/>
            <person name="Jones M."/>
            <person name="Mungall A.J."/>
            <person name="Coope R."/>
            <person name="Pleasance S."/>
            <person name="Moore R.A."/>
            <person name="Holt R.A."/>
            <person name="Round J.M."/>
            <person name="Ohora S."/>
            <person name="Walle B.V."/>
            <person name="Veldhoen N."/>
            <person name="Helbing C.C."/>
            <person name="Birol I."/>
        </authorList>
    </citation>
    <scope>NUCLEOTIDE SEQUENCE [LARGE SCALE GENOMIC DNA]</scope>
</reference>
<dbReference type="Proteomes" id="UP000228934">
    <property type="component" value="Unassembled WGS sequence"/>
</dbReference>
<evidence type="ECO:0008006" key="4">
    <source>
        <dbReference type="Google" id="ProtNLM"/>
    </source>
</evidence>
<keyword evidence="3" id="KW-1185">Reference proteome</keyword>
<accession>A0A2G9QHZ3</accession>
<evidence type="ECO:0000313" key="2">
    <source>
        <dbReference type="EMBL" id="PIO15135.1"/>
    </source>
</evidence>
<feature type="chain" id="PRO_5013594116" description="Placenta-expressed transcript 1 protein" evidence="1">
    <location>
        <begin position="19"/>
        <end position="174"/>
    </location>
</feature>
<sequence length="174" mass="18371">MSLKKCAALLLLIGVITARHTAEASECDFPNKTSSNLYQMSISPEVLYNDTVYTVNITGNSNESVTVLLQALSNNTAAGTWSLNGSSICIGGPLLNYTFDANTSLIANWTSSPSSSIPDSVDLIVSIRNGSVSYKLSKTLHAGSASAASSIQPYSMFLALIETLSLLVITSKLL</sequence>
<organism evidence="2 3">
    <name type="scientific">Aquarana catesbeiana</name>
    <name type="common">American bullfrog</name>
    <name type="synonym">Rana catesbeiana</name>
    <dbReference type="NCBI Taxonomy" id="8400"/>
    <lineage>
        <taxon>Eukaryota</taxon>
        <taxon>Metazoa</taxon>
        <taxon>Chordata</taxon>
        <taxon>Craniata</taxon>
        <taxon>Vertebrata</taxon>
        <taxon>Euteleostomi</taxon>
        <taxon>Amphibia</taxon>
        <taxon>Batrachia</taxon>
        <taxon>Anura</taxon>
        <taxon>Neobatrachia</taxon>
        <taxon>Ranoidea</taxon>
        <taxon>Ranidae</taxon>
        <taxon>Aquarana</taxon>
    </lineage>
</organism>
<dbReference type="OrthoDB" id="10492915at2759"/>